<comment type="caution">
    <text evidence="5">The sequence shown here is derived from an EMBL/GenBank/DDBJ whole genome shotgun (WGS) entry which is preliminary data.</text>
</comment>
<dbReference type="PROSITE" id="PS51257">
    <property type="entry name" value="PROKAR_LIPOPROTEIN"/>
    <property type="match status" value="1"/>
</dbReference>
<reference evidence="5 6" key="1">
    <citation type="submission" date="2024-04" db="EMBL/GenBank/DDBJ databases">
        <authorList>
            <person name="Rising A."/>
            <person name="Reimegard J."/>
            <person name="Sonavane S."/>
            <person name="Akerstrom W."/>
            <person name="Nylinder S."/>
            <person name="Hedman E."/>
            <person name="Kallberg Y."/>
        </authorList>
    </citation>
    <scope>NUCLEOTIDE SEQUENCE [LARGE SCALE GENOMIC DNA]</scope>
</reference>
<protein>
    <recommendedName>
        <fullName evidence="4">Nose resistant-to-fluoxetine protein N-terminal domain-containing protein</fullName>
    </recommendedName>
</protein>
<feature type="transmembrane region" description="Helical" evidence="2">
    <location>
        <begin position="442"/>
        <end position="461"/>
    </location>
</feature>
<dbReference type="GO" id="GO:0016747">
    <property type="term" value="F:acyltransferase activity, transferring groups other than amino-acyl groups"/>
    <property type="evidence" value="ECO:0007669"/>
    <property type="project" value="InterPro"/>
</dbReference>
<evidence type="ECO:0000313" key="5">
    <source>
        <dbReference type="EMBL" id="CAL1275771.1"/>
    </source>
</evidence>
<dbReference type="Pfam" id="PF01757">
    <property type="entry name" value="Acyl_transf_3"/>
    <property type="match status" value="1"/>
</dbReference>
<dbReference type="AlphaFoldDB" id="A0AAV1ZWZ4"/>
<feature type="signal peptide" evidence="3">
    <location>
        <begin position="1"/>
        <end position="22"/>
    </location>
</feature>
<dbReference type="SMART" id="SM00703">
    <property type="entry name" value="NRF"/>
    <property type="match status" value="1"/>
</dbReference>
<keyword evidence="2" id="KW-0812">Transmembrane</keyword>
<feature type="transmembrane region" description="Helical" evidence="2">
    <location>
        <begin position="610"/>
        <end position="630"/>
    </location>
</feature>
<feature type="transmembrane region" description="Helical" evidence="2">
    <location>
        <begin position="397"/>
        <end position="421"/>
    </location>
</feature>
<feature type="transmembrane region" description="Helical" evidence="2">
    <location>
        <begin position="580"/>
        <end position="598"/>
    </location>
</feature>
<feature type="transmembrane region" description="Helical" evidence="2">
    <location>
        <begin position="358"/>
        <end position="377"/>
    </location>
</feature>
<feature type="transmembrane region" description="Helical" evidence="2">
    <location>
        <begin position="650"/>
        <end position="674"/>
    </location>
</feature>
<feature type="transmembrane region" description="Helical" evidence="2">
    <location>
        <begin position="717"/>
        <end position="738"/>
    </location>
</feature>
<feature type="transmembrane region" description="Helical" evidence="2">
    <location>
        <begin position="531"/>
        <end position="551"/>
    </location>
</feature>
<dbReference type="Proteomes" id="UP001497382">
    <property type="component" value="Unassembled WGS sequence"/>
</dbReference>
<feature type="region of interest" description="Disordered" evidence="1">
    <location>
        <begin position="759"/>
        <end position="796"/>
    </location>
</feature>
<dbReference type="EMBL" id="CAXIEN010000088">
    <property type="protein sequence ID" value="CAL1275771.1"/>
    <property type="molecule type" value="Genomic_DNA"/>
</dbReference>
<dbReference type="PANTHER" id="PTHR11161:SF0">
    <property type="entry name" value="O-ACYLTRANSFERASE LIKE PROTEIN"/>
    <property type="match status" value="1"/>
</dbReference>
<dbReference type="Pfam" id="PF20146">
    <property type="entry name" value="NRF"/>
    <property type="match status" value="1"/>
</dbReference>
<accession>A0AAV1ZWZ4</accession>
<feature type="domain" description="Nose resistant-to-fluoxetine protein N-terminal" evidence="4">
    <location>
        <begin position="122"/>
        <end position="284"/>
    </location>
</feature>
<dbReference type="InterPro" id="IPR002656">
    <property type="entry name" value="Acyl_transf_3_dom"/>
</dbReference>
<gene>
    <name evidence="5" type="ORF">LARSCL_LOCUS8289</name>
</gene>
<keyword evidence="2" id="KW-1133">Transmembrane helix</keyword>
<feature type="compositionally biased region" description="Polar residues" evidence="1">
    <location>
        <begin position="782"/>
        <end position="796"/>
    </location>
</feature>
<name>A0AAV1ZWZ4_9ARAC</name>
<feature type="chain" id="PRO_5043965441" description="Nose resistant-to-fluoxetine protein N-terminal domain-containing protein" evidence="3">
    <location>
        <begin position="23"/>
        <end position="796"/>
    </location>
</feature>
<dbReference type="PANTHER" id="PTHR11161">
    <property type="entry name" value="O-ACYLTRANSFERASE"/>
    <property type="match status" value="1"/>
</dbReference>
<evidence type="ECO:0000256" key="1">
    <source>
        <dbReference type="SAM" id="MobiDB-lite"/>
    </source>
</evidence>
<evidence type="ECO:0000259" key="4">
    <source>
        <dbReference type="SMART" id="SM00703"/>
    </source>
</evidence>
<evidence type="ECO:0000256" key="2">
    <source>
        <dbReference type="SAM" id="Phobius"/>
    </source>
</evidence>
<evidence type="ECO:0000313" key="6">
    <source>
        <dbReference type="Proteomes" id="UP001497382"/>
    </source>
</evidence>
<dbReference type="InterPro" id="IPR006621">
    <property type="entry name" value="Nose-resist-to-fluoxetine_N"/>
</dbReference>
<evidence type="ECO:0000256" key="3">
    <source>
        <dbReference type="SAM" id="SignalP"/>
    </source>
</evidence>
<keyword evidence="3" id="KW-0732">Signal</keyword>
<keyword evidence="2" id="KW-0472">Membrane</keyword>
<feature type="transmembrane region" description="Helical" evidence="2">
    <location>
        <begin position="287"/>
        <end position="311"/>
    </location>
</feature>
<feature type="transmembrane region" description="Helical" evidence="2">
    <location>
        <begin position="504"/>
        <end position="524"/>
    </location>
</feature>
<keyword evidence="6" id="KW-1185">Reference proteome</keyword>
<proteinExistence type="predicted"/>
<sequence length="796" mass="89885">MYLHQKHFILLGFFIFSCHCRAQNATNSDPISTEDINSILSTILPTMETSTPTRNGLLTEISPETVTKSSSSEMPTTELEITTPSVLQKWQKFEKNTKMFAKGAIKNLMAGLIEGSGNLNVSSSCRRNVLKLLIGLRDIKTWAFSFIDASGKIIDGMLQGTMSSLGEYDQCVNTTAVDDKRGKNFGKAMFVGQYCAIDVKPPLPPKRRYYKLNEPLEELREFSEGGNVINEAAKTAQFFQFLSMRYGICVPSGCSLADIQEALNSLTQETYVNATVVRCELKQENEYTPLIIAVMTAMCFFGFLMLVGSLIEMYHYCAEKKIISMSLKILVCFSLISNFKRFVNTKTSSSKLSCLHGFRFLSITWIILAHTYLNINFQLFRGLKNAIIMQQDPFFQAVVNASVAVDTFFFIGGLLVCYIAINVVRETKKPFNIPVYIIHRLFRLYPVYIMVIIFIFLAPILGSGPVYHDMTDKFVNDCKNNWWTNLLFVNNFVHADHLCLPQSWYVSCDMQLYIAALIVILPIVKYPRIGLSIAFLGILASIIGSGVTTYINDYPPTMLFVHPDPDQRIQYWANMYFKPFSHAGPYCIGLMVGYLLATKPNLKFSLLTRLIGWCCAIACNLAVLYGVYEWNIGRNPELVETLLYSSLHRVAWTLGVAWVVVNCATGQGGVVNYILSWKCFVPLGRLTYCAYLIHPVVQISAVANIRMKLQAAHFFGVWMFFGHLMITYGSSFATSMLVEAPFLSLEKIILQKFGPKREDETPRMEFTNEEETEAKRTENGHTHLNGSNENGFISRL</sequence>
<dbReference type="InterPro" id="IPR052728">
    <property type="entry name" value="O2_lipid_transport_reg"/>
</dbReference>
<organism evidence="5 6">
    <name type="scientific">Larinioides sclopetarius</name>
    <dbReference type="NCBI Taxonomy" id="280406"/>
    <lineage>
        <taxon>Eukaryota</taxon>
        <taxon>Metazoa</taxon>
        <taxon>Ecdysozoa</taxon>
        <taxon>Arthropoda</taxon>
        <taxon>Chelicerata</taxon>
        <taxon>Arachnida</taxon>
        <taxon>Araneae</taxon>
        <taxon>Araneomorphae</taxon>
        <taxon>Entelegynae</taxon>
        <taxon>Araneoidea</taxon>
        <taxon>Araneidae</taxon>
        <taxon>Larinioides</taxon>
    </lineage>
</organism>